<gene>
    <name evidence="2" type="ORF">PEGY_LOCUS1365</name>
</gene>
<feature type="region of interest" description="Disordered" evidence="1">
    <location>
        <begin position="26"/>
        <end position="66"/>
    </location>
</feature>
<protein>
    <recommendedName>
        <fullName evidence="4">Sialidase</fullName>
    </recommendedName>
</protein>
<feature type="compositionally biased region" description="Low complexity" evidence="1">
    <location>
        <begin position="32"/>
        <end position="45"/>
    </location>
</feature>
<dbReference type="OrthoDB" id="5300765at2759"/>
<name>A0A9W4K7K1_9EURO</name>
<feature type="compositionally biased region" description="Basic residues" evidence="1">
    <location>
        <begin position="631"/>
        <end position="640"/>
    </location>
</feature>
<feature type="region of interest" description="Disordered" evidence="1">
    <location>
        <begin position="90"/>
        <end position="113"/>
    </location>
</feature>
<accession>A0A9W4K7K1</accession>
<dbReference type="AlphaFoldDB" id="A0A9W4K7K1"/>
<organism evidence="2 3">
    <name type="scientific">Penicillium egyptiacum</name>
    <dbReference type="NCBI Taxonomy" id="1303716"/>
    <lineage>
        <taxon>Eukaryota</taxon>
        <taxon>Fungi</taxon>
        <taxon>Dikarya</taxon>
        <taxon>Ascomycota</taxon>
        <taxon>Pezizomycotina</taxon>
        <taxon>Eurotiomycetes</taxon>
        <taxon>Eurotiomycetidae</taxon>
        <taxon>Eurotiales</taxon>
        <taxon>Aspergillaceae</taxon>
        <taxon>Penicillium</taxon>
    </lineage>
</organism>
<feature type="region of interest" description="Disordered" evidence="1">
    <location>
        <begin position="516"/>
        <end position="541"/>
    </location>
</feature>
<keyword evidence="3" id="KW-1185">Reference proteome</keyword>
<feature type="compositionally biased region" description="Low complexity" evidence="1">
    <location>
        <begin position="516"/>
        <end position="529"/>
    </location>
</feature>
<feature type="compositionally biased region" description="Polar residues" evidence="1">
    <location>
        <begin position="46"/>
        <end position="58"/>
    </location>
</feature>
<evidence type="ECO:0000256" key="1">
    <source>
        <dbReference type="SAM" id="MobiDB-lite"/>
    </source>
</evidence>
<comment type="caution">
    <text evidence="2">The sequence shown here is derived from an EMBL/GenBank/DDBJ whole genome shotgun (WGS) entry which is preliminary data.</text>
</comment>
<feature type="region of interest" description="Disordered" evidence="1">
    <location>
        <begin position="620"/>
        <end position="640"/>
    </location>
</feature>
<sequence>MPAVDSARFRPMTPPRLSLEEYIDSGHSRHASNSSVYSSESSPWSTMTGNTSPTTSPTRHYHGPKLLPKIRPQDVVIEPVSAGGPLRHRRVLSNTRNPPPGFISYPPVRPSAGRRTCDVADRLALASPISPAPMTTQGSFPALSSPVTITPSYKRKAGGGHSRSMSASVIDAAALTGLGYSTYRGLPQMQAQTTPTTPVTQFTPNIMPCPSYSQRLGAQHAPASTQTPLTVPTPQYNCRQTSVAQRSPALLSPHEDLAPRSTTLLSYLTLPIQPINLVRNVSVIPTRGLHDYFWWDIRNLRSWSSFSLATFDSLDSRLIQLLKTEIPAELTPRVAVPSASLAPESEYDLVSLIRDLYAPRVNAALAVSQGKDHLQLYAAPDARNTGHKNHGHPHFLANYLSDTEQTSAGLPRGRLVGIVKSFDRWNTGMRNEAPHRRVEYLNGLAHLQRCMREHSCRYGFIITEIELVCVRAGCDPGDDVPYFGYLEIAASIPLKTAAVRSTRAHARDAPLATPISARSFSSSSSSSFPSRHDSSEPEPVEDALPAMTAGLGLYFLLMLSKSVPLPHQPSAHLNVGGPGAMTRQRILAEAKDKWIPEPQIGERRDAKRVRGWVWPLDPWHRREGGASRAKAGTKTKKWHK</sequence>
<dbReference type="EMBL" id="CAJVRC010000839">
    <property type="protein sequence ID" value="CAG8888118.1"/>
    <property type="molecule type" value="Genomic_DNA"/>
</dbReference>
<reference evidence="2" key="1">
    <citation type="submission" date="2021-07" db="EMBL/GenBank/DDBJ databases">
        <authorList>
            <person name="Branca A.L. A."/>
        </authorList>
    </citation>
    <scope>NUCLEOTIDE SEQUENCE</scope>
</reference>
<dbReference type="Proteomes" id="UP001154252">
    <property type="component" value="Unassembled WGS sequence"/>
</dbReference>
<evidence type="ECO:0000313" key="2">
    <source>
        <dbReference type="EMBL" id="CAG8888118.1"/>
    </source>
</evidence>
<evidence type="ECO:0000313" key="3">
    <source>
        <dbReference type="Proteomes" id="UP001154252"/>
    </source>
</evidence>
<proteinExistence type="predicted"/>
<evidence type="ECO:0008006" key="4">
    <source>
        <dbReference type="Google" id="ProtNLM"/>
    </source>
</evidence>